<keyword evidence="2 3" id="KW-0732">Signal</keyword>
<name>A0A139BQ06_9PROT</name>
<accession>A0A139BQ06</accession>
<dbReference type="SUPFAM" id="SSF56925">
    <property type="entry name" value="OMPA-like"/>
    <property type="match status" value="1"/>
</dbReference>
<feature type="signal peptide" evidence="3">
    <location>
        <begin position="1"/>
        <end position="22"/>
    </location>
</feature>
<dbReference type="AlphaFoldDB" id="A0A139BQ06"/>
<proteinExistence type="predicted"/>
<evidence type="ECO:0000259" key="4">
    <source>
        <dbReference type="Pfam" id="PF13505"/>
    </source>
</evidence>
<protein>
    <recommendedName>
        <fullName evidence="4">Outer membrane protein beta-barrel domain-containing protein</fullName>
    </recommendedName>
</protein>
<evidence type="ECO:0000313" key="5">
    <source>
        <dbReference type="EMBL" id="KXS31074.1"/>
    </source>
</evidence>
<dbReference type="Proteomes" id="UP000070578">
    <property type="component" value="Unassembled WGS sequence"/>
</dbReference>
<evidence type="ECO:0000256" key="1">
    <source>
        <dbReference type="ARBA" id="ARBA00004442"/>
    </source>
</evidence>
<dbReference type="Gene3D" id="2.40.160.20">
    <property type="match status" value="1"/>
</dbReference>
<dbReference type="InterPro" id="IPR011250">
    <property type="entry name" value="OMP/PagP_B-barrel"/>
</dbReference>
<evidence type="ECO:0000256" key="2">
    <source>
        <dbReference type="ARBA" id="ARBA00022729"/>
    </source>
</evidence>
<reference evidence="5 6" key="1">
    <citation type="submission" date="2016-02" db="EMBL/GenBank/DDBJ databases">
        <authorList>
            <person name="Wen L."/>
            <person name="He K."/>
            <person name="Yang H."/>
        </authorList>
    </citation>
    <scope>NUCLEOTIDE SEQUENCE [LARGE SCALE GENOMIC DNA]</scope>
    <source>
        <strain evidence="5">ShG14-8</strain>
    </source>
</reference>
<gene>
    <name evidence="5" type="ORF">AWT59_2796</name>
</gene>
<reference evidence="5 6" key="2">
    <citation type="submission" date="2016-03" db="EMBL/GenBank/DDBJ databases">
        <title>New uncultured bacterium of the family Gallionellaceae from acid mine drainage: description and reconstruction of genome based on metagenomic analysis of microbial community.</title>
        <authorList>
            <person name="Kadnikov V."/>
            <person name="Ivasenko D."/>
            <person name="Beletsky A."/>
            <person name="Mardanov A."/>
            <person name="Danilova E."/>
            <person name="Pimenov N."/>
            <person name="Karnachuk O."/>
            <person name="Ravin N."/>
        </authorList>
    </citation>
    <scope>NUCLEOTIDE SEQUENCE [LARGE SCALE GENOMIC DNA]</scope>
    <source>
        <strain evidence="5">ShG14-8</strain>
    </source>
</reference>
<sequence length="197" mass="20687">MVKLFLGILVLCSLGFTAAATAGQDSGVYIFGAAGQSLKATITNDNQDAFSLFLGYQFNAKWAIEGGYVDIGTTSYSGNITVGGATGTANMSTKSSATSLTAVRTWNVPDNFGNNGFSFLAKFGVAQVRSSANGSATIPTIFSTSPNYSKNGLTFGLGARYDVDQNWAIRADADSYDTGQSAYGRIPVYTLGLSYKF</sequence>
<dbReference type="EMBL" id="LSLI01000101">
    <property type="protein sequence ID" value="KXS31074.1"/>
    <property type="molecule type" value="Genomic_DNA"/>
</dbReference>
<dbReference type="Pfam" id="PF13505">
    <property type="entry name" value="OMP_b-brl"/>
    <property type="match status" value="1"/>
</dbReference>
<evidence type="ECO:0000313" key="6">
    <source>
        <dbReference type="Proteomes" id="UP000070578"/>
    </source>
</evidence>
<comment type="caution">
    <text evidence="5">The sequence shown here is derived from an EMBL/GenBank/DDBJ whole genome shotgun (WGS) entry which is preliminary data.</text>
</comment>
<dbReference type="GO" id="GO:0009279">
    <property type="term" value="C:cell outer membrane"/>
    <property type="evidence" value="ECO:0007669"/>
    <property type="project" value="UniProtKB-SubCell"/>
</dbReference>
<comment type="subcellular location">
    <subcellularLocation>
        <location evidence="1">Cell outer membrane</location>
    </subcellularLocation>
</comment>
<feature type="chain" id="PRO_5007483891" description="Outer membrane protein beta-barrel domain-containing protein" evidence="3">
    <location>
        <begin position="23"/>
        <end position="197"/>
    </location>
</feature>
<evidence type="ECO:0000256" key="3">
    <source>
        <dbReference type="SAM" id="SignalP"/>
    </source>
</evidence>
<feature type="domain" description="Outer membrane protein beta-barrel" evidence="4">
    <location>
        <begin position="9"/>
        <end position="197"/>
    </location>
</feature>
<dbReference type="InterPro" id="IPR027385">
    <property type="entry name" value="Beta-barrel_OMP"/>
</dbReference>
<organism evidence="5 6">
    <name type="scientific">Candidatus Gallionella acididurans</name>
    <dbReference type="NCBI Taxonomy" id="1796491"/>
    <lineage>
        <taxon>Bacteria</taxon>
        <taxon>Pseudomonadati</taxon>
        <taxon>Pseudomonadota</taxon>
        <taxon>Betaproteobacteria</taxon>
        <taxon>Nitrosomonadales</taxon>
        <taxon>Gallionellaceae</taxon>
        <taxon>Gallionella</taxon>
    </lineage>
</organism>